<evidence type="ECO:0000313" key="9">
    <source>
        <dbReference type="Proteomes" id="UP001518990"/>
    </source>
</evidence>
<keyword evidence="5 6" id="KW-0472">Membrane</keyword>
<feature type="domain" description="EamA" evidence="7">
    <location>
        <begin position="9"/>
        <end position="137"/>
    </location>
</feature>
<feature type="transmembrane region" description="Helical" evidence="6">
    <location>
        <begin position="181"/>
        <end position="200"/>
    </location>
</feature>
<evidence type="ECO:0000313" key="8">
    <source>
        <dbReference type="EMBL" id="MBO1074350.1"/>
    </source>
</evidence>
<keyword evidence="3 6" id="KW-0812">Transmembrane</keyword>
<comment type="subcellular location">
    <subcellularLocation>
        <location evidence="1">Cell membrane</location>
        <topology evidence="1">Multi-pass membrane protein</topology>
    </subcellularLocation>
</comment>
<dbReference type="InterPro" id="IPR037185">
    <property type="entry name" value="EmrE-like"/>
</dbReference>
<dbReference type="PANTHER" id="PTHR32322:SF18">
    <property type="entry name" value="S-ADENOSYLMETHIONINE_S-ADENOSYLHOMOCYSTEINE TRANSPORTER"/>
    <property type="match status" value="1"/>
</dbReference>
<feature type="transmembrane region" description="Helical" evidence="6">
    <location>
        <begin position="247"/>
        <end position="265"/>
    </location>
</feature>
<dbReference type="Proteomes" id="UP001518990">
    <property type="component" value="Unassembled WGS sequence"/>
</dbReference>
<keyword evidence="4 6" id="KW-1133">Transmembrane helix</keyword>
<dbReference type="InterPro" id="IPR050638">
    <property type="entry name" value="AA-Vitamin_Transporters"/>
</dbReference>
<comment type="caution">
    <text evidence="8">The sequence shown here is derived from an EMBL/GenBank/DDBJ whole genome shotgun (WGS) entry which is preliminary data.</text>
</comment>
<dbReference type="RefSeq" id="WP_207445940.1">
    <property type="nucleotide sequence ID" value="NZ_CP061091.1"/>
</dbReference>
<organism evidence="8 9">
    <name type="scientific">Roseomonas marmotae</name>
    <dbReference type="NCBI Taxonomy" id="2768161"/>
    <lineage>
        <taxon>Bacteria</taxon>
        <taxon>Pseudomonadati</taxon>
        <taxon>Pseudomonadota</taxon>
        <taxon>Alphaproteobacteria</taxon>
        <taxon>Acetobacterales</taxon>
        <taxon>Roseomonadaceae</taxon>
        <taxon>Roseomonas</taxon>
    </lineage>
</organism>
<keyword evidence="9" id="KW-1185">Reference proteome</keyword>
<gene>
    <name evidence="8" type="ORF">IAI60_06995</name>
</gene>
<feature type="transmembrane region" description="Helical" evidence="6">
    <location>
        <begin position="66"/>
        <end position="91"/>
    </location>
</feature>
<evidence type="ECO:0000256" key="2">
    <source>
        <dbReference type="ARBA" id="ARBA00022475"/>
    </source>
</evidence>
<protein>
    <submittedName>
        <fullName evidence="8">DMT family transporter</fullName>
    </submittedName>
</protein>
<feature type="transmembrane region" description="Helical" evidence="6">
    <location>
        <begin position="124"/>
        <end position="143"/>
    </location>
</feature>
<proteinExistence type="predicted"/>
<dbReference type="EMBL" id="JACTNF010000005">
    <property type="protein sequence ID" value="MBO1074350.1"/>
    <property type="molecule type" value="Genomic_DNA"/>
</dbReference>
<feature type="transmembrane region" description="Helical" evidence="6">
    <location>
        <begin position="155"/>
        <end position="174"/>
    </location>
</feature>
<accession>A0ABS3KA62</accession>
<feature type="transmembrane region" description="Helical" evidence="6">
    <location>
        <begin position="215"/>
        <end position="235"/>
    </location>
</feature>
<dbReference type="InterPro" id="IPR000620">
    <property type="entry name" value="EamA_dom"/>
</dbReference>
<sequence length="290" mass="30276">MIRLADLRLLLVAVTLFGGAWPITKSALADATPLWFAVSRTLLGALVIGLLLAFRGELRLPRRRDWPSVLAVGFLQLGAYFALTHLAVALVPAGRTAVLANVTIFWLVPLSVIVLKEKVPGRRWLAAGLGLAGVLALAGPWAMGPGETSTFIGHLMLLAAAFLWSCTIIITRLYPSERPMLMNLPWGFLLGGVVLVPLALIREPLGLGGGIGPGALWQVVVIGCLVAPLGTWAVIEAGRRLPGAVSSVGFLLAPAIGVVVSTLWLGEALGWDVIIGGALICASVVVAASG</sequence>
<dbReference type="SUPFAM" id="SSF103481">
    <property type="entry name" value="Multidrug resistance efflux transporter EmrE"/>
    <property type="match status" value="2"/>
</dbReference>
<feature type="transmembrane region" description="Helical" evidence="6">
    <location>
        <begin position="97"/>
        <end position="115"/>
    </location>
</feature>
<dbReference type="PANTHER" id="PTHR32322">
    <property type="entry name" value="INNER MEMBRANE TRANSPORTER"/>
    <property type="match status" value="1"/>
</dbReference>
<name>A0ABS3KA62_9PROT</name>
<evidence type="ECO:0000256" key="6">
    <source>
        <dbReference type="SAM" id="Phobius"/>
    </source>
</evidence>
<feature type="transmembrane region" description="Helical" evidence="6">
    <location>
        <begin position="271"/>
        <end position="289"/>
    </location>
</feature>
<keyword evidence="2" id="KW-1003">Cell membrane</keyword>
<evidence type="ECO:0000256" key="5">
    <source>
        <dbReference type="ARBA" id="ARBA00023136"/>
    </source>
</evidence>
<evidence type="ECO:0000259" key="7">
    <source>
        <dbReference type="Pfam" id="PF00892"/>
    </source>
</evidence>
<reference evidence="8 9" key="1">
    <citation type="submission" date="2020-09" db="EMBL/GenBank/DDBJ databases">
        <title>Roseomonas.</title>
        <authorList>
            <person name="Zhu W."/>
        </authorList>
    </citation>
    <scope>NUCLEOTIDE SEQUENCE [LARGE SCALE GENOMIC DNA]</scope>
    <source>
        <strain evidence="8 9">1311</strain>
    </source>
</reference>
<evidence type="ECO:0000256" key="4">
    <source>
        <dbReference type="ARBA" id="ARBA00022989"/>
    </source>
</evidence>
<feature type="domain" description="EamA" evidence="7">
    <location>
        <begin position="152"/>
        <end position="287"/>
    </location>
</feature>
<evidence type="ECO:0000256" key="1">
    <source>
        <dbReference type="ARBA" id="ARBA00004651"/>
    </source>
</evidence>
<dbReference type="Pfam" id="PF00892">
    <property type="entry name" value="EamA"/>
    <property type="match status" value="2"/>
</dbReference>
<feature type="transmembrane region" description="Helical" evidence="6">
    <location>
        <begin position="32"/>
        <end position="54"/>
    </location>
</feature>
<evidence type="ECO:0000256" key="3">
    <source>
        <dbReference type="ARBA" id="ARBA00022692"/>
    </source>
</evidence>